<reference evidence="1 2" key="1">
    <citation type="journal article" date="2019" name="Sci. Rep.">
        <title>Comparative genomics of chytrid fungi reveal insights into the obligate biotrophic and pathogenic lifestyle of Synchytrium endobioticum.</title>
        <authorList>
            <person name="van de Vossenberg B.T.L.H."/>
            <person name="Warris S."/>
            <person name="Nguyen H.D.T."/>
            <person name="van Gent-Pelzer M.P.E."/>
            <person name="Joly D.L."/>
            <person name="van de Geest H.C."/>
            <person name="Bonants P.J.M."/>
            <person name="Smith D.S."/>
            <person name="Levesque C.A."/>
            <person name="van der Lee T.A.J."/>
        </authorList>
    </citation>
    <scope>NUCLEOTIDE SEQUENCE [LARGE SCALE GENOMIC DNA]</scope>
    <source>
        <strain evidence="1 2">CBS 809.83</strain>
    </source>
</reference>
<dbReference type="OrthoDB" id="2107880at2759"/>
<dbReference type="AlphaFoldDB" id="A0A507EFI5"/>
<evidence type="ECO:0000313" key="1">
    <source>
        <dbReference type="EMBL" id="TPX62175.1"/>
    </source>
</evidence>
<name>A0A507EFI5_9FUNG</name>
<proteinExistence type="predicted"/>
<keyword evidence="2" id="KW-1185">Reference proteome</keyword>
<accession>A0A507EFI5</accession>
<evidence type="ECO:0000313" key="2">
    <source>
        <dbReference type="Proteomes" id="UP000318582"/>
    </source>
</evidence>
<dbReference type="EMBL" id="QEAQ01000004">
    <property type="protein sequence ID" value="TPX62175.1"/>
    <property type="molecule type" value="Genomic_DNA"/>
</dbReference>
<comment type="caution">
    <text evidence="1">The sequence shown here is derived from an EMBL/GenBank/DDBJ whole genome shotgun (WGS) entry which is preliminary data.</text>
</comment>
<dbReference type="Proteomes" id="UP000318582">
    <property type="component" value="Unassembled WGS sequence"/>
</dbReference>
<protein>
    <recommendedName>
        <fullName evidence="3">Mitochondrial zinc maintenance protein 1, mitochondrial</fullName>
    </recommendedName>
</protein>
<organism evidence="1 2">
    <name type="scientific">Powellomyces hirtus</name>
    <dbReference type="NCBI Taxonomy" id="109895"/>
    <lineage>
        <taxon>Eukaryota</taxon>
        <taxon>Fungi</taxon>
        <taxon>Fungi incertae sedis</taxon>
        <taxon>Chytridiomycota</taxon>
        <taxon>Chytridiomycota incertae sedis</taxon>
        <taxon>Chytridiomycetes</taxon>
        <taxon>Spizellomycetales</taxon>
        <taxon>Powellomycetaceae</taxon>
        <taxon>Powellomyces</taxon>
    </lineage>
</organism>
<sequence length="125" mass="14876">MSQPTVTEIHSLYRSFCRLQRRWPRQDARPARLRDHLLAKIRTEFRQPGNVSTRYQHGQRELTHLERILESKIEQEFALPETSPIITFLPTKKTYTLLDQEAQDTLEEKGTVSYLKDYLASKFER</sequence>
<evidence type="ECO:0008006" key="3">
    <source>
        <dbReference type="Google" id="ProtNLM"/>
    </source>
</evidence>
<gene>
    <name evidence="1" type="ORF">PhCBS80983_g00698</name>
</gene>